<dbReference type="Pfam" id="PF01551">
    <property type="entry name" value="Peptidase_M23"/>
    <property type="match status" value="1"/>
</dbReference>
<keyword evidence="5" id="KW-0378">Hydrolase</keyword>
<proteinExistence type="predicted"/>
<dbReference type="InterPro" id="IPR016047">
    <property type="entry name" value="M23ase_b-sheet_dom"/>
</dbReference>
<dbReference type="SUPFAM" id="SSF51261">
    <property type="entry name" value="Duplicated hybrid motif"/>
    <property type="match status" value="1"/>
</dbReference>
<feature type="chain" id="PRO_5043941446" evidence="8">
    <location>
        <begin position="20"/>
        <end position="442"/>
    </location>
</feature>
<dbReference type="GO" id="GO:0046872">
    <property type="term" value="F:metal ion binding"/>
    <property type="evidence" value="ECO:0007669"/>
    <property type="project" value="UniProtKB-KW"/>
</dbReference>
<evidence type="ECO:0000256" key="6">
    <source>
        <dbReference type="ARBA" id="ARBA00022833"/>
    </source>
</evidence>
<keyword evidence="6" id="KW-0862">Zinc</keyword>
<dbReference type="GO" id="GO:0006508">
    <property type="term" value="P:proteolysis"/>
    <property type="evidence" value="ECO:0007669"/>
    <property type="project" value="UniProtKB-KW"/>
</dbReference>
<feature type="domain" description="Opacity-associated protein A LysM-like" evidence="10">
    <location>
        <begin position="80"/>
        <end position="159"/>
    </location>
</feature>
<dbReference type="GO" id="GO:0042834">
    <property type="term" value="F:peptidoglycan binding"/>
    <property type="evidence" value="ECO:0007669"/>
    <property type="project" value="InterPro"/>
</dbReference>
<keyword evidence="7" id="KW-0482">Metalloprotease</keyword>
<dbReference type="InterPro" id="IPR050570">
    <property type="entry name" value="Cell_wall_metabolism_enzyme"/>
</dbReference>
<dbReference type="CDD" id="cd12797">
    <property type="entry name" value="M23_peptidase"/>
    <property type="match status" value="1"/>
</dbReference>
<feature type="domain" description="Csd3-like second N-terminal" evidence="11">
    <location>
        <begin position="171"/>
        <end position="289"/>
    </location>
</feature>
<dbReference type="InterPro" id="IPR011055">
    <property type="entry name" value="Dup_hybrid_motif"/>
</dbReference>
<dbReference type="InterPro" id="IPR007340">
    <property type="entry name" value="LysM_Opacity-associatedA"/>
</dbReference>
<dbReference type="PANTHER" id="PTHR21666">
    <property type="entry name" value="PEPTIDASE-RELATED"/>
    <property type="match status" value="1"/>
</dbReference>
<dbReference type="Gene3D" id="3.10.450.350">
    <property type="match status" value="2"/>
</dbReference>
<evidence type="ECO:0000256" key="2">
    <source>
        <dbReference type="ARBA" id="ARBA00004196"/>
    </source>
</evidence>
<dbReference type="Pfam" id="PF19425">
    <property type="entry name" value="Csd3_N2"/>
    <property type="match status" value="1"/>
</dbReference>
<evidence type="ECO:0000259" key="9">
    <source>
        <dbReference type="Pfam" id="PF01551"/>
    </source>
</evidence>
<evidence type="ECO:0000259" key="11">
    <source>
        <dbReference type="Pfam" id="PF19425"/>
    </source>
</evidence>
<evidence type="ECO:0000256" key="7">
    <source>
        <dbReference type="ARBA" id="ARBA00023049"/>
    </source>
</evidence>
<feature type="signal peptide" evidence="8">
    <location>
        <begin position="1"/>
        <end position="19"/>
    </location>
</feature>
<evidence type="ECO:0000313" key="13">
    <source>
        <dbReference type="Proteomes" id="UP001225378"/>
    </source>
</evidence>
<dbReference type="RefSeq" id="WP_305906610.1">
    <property type="nucleotide sequence ID" value="NZ_CP157743.1"/>
</dbReference>
<evidence type="ECO:0000256" key="1">
    <source>
        <dbReference type="ARBA" id="ARBA00001947"/>
    </source>
</evidence>
<evidence type="ECO:0000313" key="12">
    <source>
        <dbReference type="EMBL" id="XBS20623.1"/>
    </source>
</evidence>
<dbReference type="KEGG" id="mech:Q9L42_000405"/>
<evidence type="ECO:0000256" key="4">
    <source>
        <dbReference type="ARBA" id="ARBA00022723"/>
    </source>
</evidence>
<name>A0AAU7NUH7_9GAMM</name>
<reference evidence="12 13" key="1">
    <citation type="journal article" date="2024" name="Microbiology">
        <title>Methylomarinum rosea sp. nov., a novel halophilic methanotrophic bacterium from the hypersaline Lake Elton.</title>
        <authorList>
            <person name="Suleimanov R.Z."/>
            <person name="Oshkin I.Y."/>
            <person name="Danilova O.V."/>
            <person name="Suzina N.E."/>
            <person name="Dedysh S.N."/>
        </authorList>
    </citation>
    <scope>NUCLEOTIDE SEQUENCE [LARGE SCALE GENOMIC DNA]</scope>
    <source>
        <strain evidence="12 13">Ch1-1</strain>
    </source>
</reference>
<dbReference type="AlphaFoldDB" id="A0AAU7NUH7"/>
<comment type="subcellular location">
    <subcellularLocation>
        <location evidence="2">Cell envelope</location>
    </subcellularLocation>
</comment>
<sequence length="442" mass="48520">MKNKIFKSLLFGGSTIVAASACYALISPSSDNNSESLTEVSVVAEPATLKIDSPIVADAASDDALEAIEDTGDKFKEIIHTVKNGESLSTIFSDLDLSKTDLHKIIHANDTGKLFASLNPGKDLVAKVNSDGQLEELLYHKNSIETLFASRHDDDFKVEKLSKQIDKQVTSAQATIHSSLFLDGKNAGLSDKLIMELANIFAWDIDFALNLRDGDQFTVVYEKLFVDGQEFDSGEIISAEFVNQGDVYTAVRFEDPKGNADYYTPDGNSMRKAFLRTPVDFARISSPFNLKRKHPVLNRIRAHKGVDYAARTGTPIKSTGDGKIIYRGRKGGYGNVVIVQHGQTYTTLYAHLSKFRKGQRTGNRIKQGQVIGYVGMSGLATGPHLHYEFRVNGVHRNPLTVKLPKANPINKSLLAEFKAQTAPLLAQLDKAKASTLLAQNQQ</sequence>
<dbReference type="Pfam" id="PF04225">
    <property type="entry name" value="LysM_OapA"/>
    <property type="match status" value="1"/>
</dbReference>
<keyword evidence="13" id="KW-1185">Reference proteome</keyword>
<dbReference type="PROSITE" id="PS51257">
    <property type="entry name" value="PROKAR_LIPOPROTEIN"/>
    <property type="match status" value="1"/>
</dbReference>
<protein>
    <submittedName>
        <fullName evidence="12">Peptidoglycan DD-metalloendopeptidase family protein</fullName>
    </submittedName>
</protein>
<feature type="domain" description="M23ase beta-sheet core" evidence="9">
    <location>
        <begin position="302"/>
        <end position="398"/>
    </location>
</feature>
<dbReference type="Gene3D" id="2.70.70.10">
    <property type="entry name" value="Glucose Permease (Domain IIA)"/>
    <property type="match status" value="1"/>
</dbReference>
<gene>
    <name evidence="12" type="ORF">Q9L42_000405</name>
</gene>
<dbReference type="FunFam" id="2.70.70.10:FF:000002">
    <property type="entry name" value="Murein DD-endopeptidase MepM"/>
    <property type="match status" value="1"/>
</dbReference>
<dbReference type="EMBL" id="CP157743">
    <property type="protein sequence ID" value="XBS20623.1"/>
    <property type="molecule type" value="Genomic_DNA"/>
</dbReference>
<evidence type="ECO:0000259" key="10">
    <source>
        <dbReference type="Pfam" id="PF04225"/>
    </source>
</evidence>
<keyword evidence="3" id="KW-0645">Protease</keyword>
<keyword evidence="8" id="KW-0732">Signal</keyword>
<evidence type="ECO:0000256" key="3">
    <source>
        <dbReference type="ARBA" id="ARBA00022670"/>
    </source>
</evidence>
<dbReference type="PANTHER" id="PTHR21666:SF288">
    <property type="entry name" value="CELL DIVISION PROTEIN YTFB"/>
    <property type="match status" value="1"/>
</dbReference>
<keyword evidence="4" id="KW-0479">Metal-binding</keyword>
<comment type="cofactor">
    <cofactor evidence="1">
        <name>Zn(2+)</name>
        <dbReference type="ChEBI" id="CHEBI:29105"/>
    </cofactor>
</comment>
<evidence type="ECO:0000256" key="8">
    <source>
        <dbReference type="SAM" id="SignalP"/>
    </source>
</evidence>
<accession>A0AAU7NUH7</accession>
<dbReference type="InterPro" id="IPR045834">
    <property type="entry name" value="Csd3_N2"/>
</dbReference>
<organism evidence="12 13">
    <name type="scientific">Methylomarinum roseum</name>
    <dbReference type="NCBI Taxonomy" id="3067653"/>
    <lineage>
        <taxon>Bacteria</taxon>
        <taxon>Pseudomonadati</taxon>
        <taxon>Pseudomonadota</taxon>
        <taxon>Gammaproteobacteria</taxon>
        <taxon>Methylococcales</taxon>
        <taxon>Methylococcaceae</taxon>
        <taxon>Methylomarinum</taxon>
    </lineage>
</organism>
<dbReference type="Proteomes" id="UP001225378">
    <property type="component" value="Chromosome"/>
</dbReference>
<dbReference type="GO" id="GO:0004222">
    <property type="term" value="F:metalloendopeptidase activity"/>
    <property type="evidence" value="ECO:0007669"/>
    <property type="project" value="TreeGrafter"/>
</dbReference>
<evidence type="ECO:0000256" key="5">
    <source>
        <dbReference type="ARBA" id="ARBA00022801"/>
    </source>
</evidence>
<dbReference type="GO" id="GO:0030313">
    <property type="term" value="C:cell envelope"/>
    <property type="evidence" value="ECO:0007669"/>
    <property type="project" value="UniProtKB-SubCell"/>
</dbReference>